<organism evidence="1 2">
    <name type="scientific">Palleronia abyssalis</name>
    <dbReference type="NCBI Taxonomy" id="1501240"/>
    <lineage>
        <taxon>Bacteria</taxon>
        <taxon>Pseudomonadati</taxon>
        <taxon>Pseudomonadota</taxon>
        <taxon>Alphaproteobacteria</taxon>
        <taxon>Rhodobacterales</taxon>
        <taxon>Roseobacteraceae</taxon>
        <taxon>Palleronia</taxon>
    </lineage>
</organism>
<dbReference type="AlphaFoldDB" id="A0A2R8BRZ2"/>
<proteinExistence type="predicted"/>
<dbReference type="Gene3D" id="3.40.50.300">
    <property type="entry name" value="P-loop containing nucleotide triphosphate hydrolases"/>
    <property type="match status" value="1"/>
</dbReference>
<keyword evidence="2" id="KW-1185">Reference proteome</keyword>
<protein>
    <recommendedName>
        <fullName evidence="3">Terminase large subunit gp17-like C-terminal domain-containing protein</fullName>
    </recommendedName>
</protein>
<gene>
    <name evidence="1" type="ORF">PAA8504_00744</name>
</gene>
<evidence type="ECO:0008006" key="3">
    <source>
        <dbReference type="Google" id="ProtNLM"/>
    </source>
</evidence>
<dbReference type="Proteomes" id="UP000244912">
    <property type="component" value="Unassembled WGS sequence"/>
</dbReference>
<dbReference type="InterPro" id="IPR027417">
    <property type="entry name" value="P-loop_NTPase"/>
</dbReference>
<dbReference type="EMBL" id="ONZF01000001">
    <property type="protein sequence ID" value="SPJ22943.1"/>
    <property type="molecule type" value="Genomic_DNA"/>
</dbReference>
<accession>A0A2R8BRZ2</accession>
<sequence length="214" mass="23052">MSEADIAGGRAISAAAWAELRRASRTTALSRFGDTPAGVLLPNQQQLLRTAAANSVTWCKKSRRTGATWALAADGVLTSGVARTAGGMDTLYIGYNLDMAREFIDACGDWARAFMPAIAEAEEFLFKDAAQPGEADQFIQAFRIRFASGFEITALSSKPRSLRGRQGKVIIDEAACHDDFEELLKAAFALLIWGGTCRASHRTSARTSRSSGRV</sequence>
<dbReference type="RefSeq" id="WP_181375677.1">
    <property type="nucleotide sequence ID" value="NZ_ONZF01000001.1"/>
</dbReference>
<reference evidence="1 2" key="1">
    <citation type="submission" date="2018-03" db="EMBL/GenBank/DDBJ databases">
        <authorList>
            <person name="Keele B.F."/>
        </authorList>
    </citation>
    <scope>NUCLEOTIDE SEQUENCE [LARGE SCALE GENOMIC DNA]</scope>
    <source>
        <strain evidence="1 2">CECT 8504</strain>
    </source>
</reference>
<evidence type="ECO:0000313" key="2">
    <source>
        <dbReference type="Proteomes" id="UP000244912"/>
    </source>
</evidence>
<name>A0A2R8BRZ2_9RHOB</name>
<evidence type="ECO:0000313" key="1">
    <source>
        <dbReference type="EMBL" id="SPJ22943.1"/>
    </source>
</evidence>